<dbReference type="KEGG" id="luo:HHL09_17180"/>
<evidence type="ECO:0000256" key="1">
    <source>
        <dbReference type="SAM" id="SignalP"/>
    </source>
</evidence>
<accession>A0A858RLR7</accession>
<sequence length="144" mass="16182">MKRLFACFLALAGLAAGAEPLKTNAKLPEDQLIFPQPEQAEGIKVEAMFKSDEVISQVVQGNWIRSQHLITYEVLVNEDSPVGKELKFICTDSNPTVESGIRLKKVPWPFDGGSMTFTLSKDESCAYMPYLNILRYEPLLRETK</sequence>
<proteinExistence type="predicted"/>
<gene>
    <name evidence="2" type="ORF">HHL09_17180</name>
</gene>
<protein>
    <submittedName>
        <fullName evidence="2">Uncharacterized protein</fullName>
    </submittedName>
</protein>
<feature type="signal peptide" evidence="1">
    <location>
        <begin position="1"/>
        <end position="18"/>
    </location>
</feature>
<evidence type="ECO:0000313" key="2">
    <source>
        <dbReference type="EMBL" id="QJE97444.1"/>
    </source>
</evidence>
<name>A0A858RLR7_9BACT</name>
<organism evidence="2 3">
    <name type="scientific">Luteolibacter luteus</name>
    <dbReference type="NCBI Taxonomy" id="2728835"/>
    <lineage>
        <taxon>Bacteria</taxon>
        <taxon>Pseudomonadati</taxon>
        <taxon>Verrucomicrobiota</taxon>
        <taxon>Verrucomicrobiia</taxon>
        <taxon>Verrucomicrobiales</taxon>
        <taxon>Verrucomicrobiaceae</taxon>
        <taxon>Luteolibacter</taxon>
    </lineage>
</organism>
<dbReference type="Proteomes" id="UP000501812">
    <property type="component" value="Chromosome"/>
</dbReference>
<dbReference type="RefSeq" id="WP_169455844.1">
    <property type="nucleotide sequence ID" value="NZ_CP051774.1"/>
</dbReference>
<evidence type="ECO:0000313" key="3">
    <source>
        <dbReference type="Proteomes" id="UP000501812"/>
    </source>
</evidence>
<keyword evidence="3" id="KW-1185">Reference proteome</keyword>
<keyword evidence="1" id="KW-0732">Signal</keyword>
<dbReference type="AlphaFoldDB" id="A0A858RLR7"/>
<feature type="chain" id="PRO_5032663911" evidence="1">
    <location>
        <begin position="19"/>
        <end position="144"/>
    </location>
</feature>
<reference evidence="2 3" key="1">
    <citation type="submission" date="2020-04" db="EMBL/GenBank/DDBJ databases">
        <title>Luteolibacter sp. G-1-1-1 isolated from soil.</title>
        <authorList>
            <person name="Dahal R.H."/>
        </authorList>
    </citation>
    <scope>NUCLEOTIDE SEQUENCE [LARGE SCALE GENOMIC DNA]</scope>
    <source>
        <strain evidence="2 3">G-1-1-1</strain>
    </source>
</reference>
<dbReference type="EMBL" id="CP051774">
    <property type="protein sequence ID" value="QJE97444.1"/>
    <property type="molecule type" value="Genomic_DNA"/>
</dbReference>